<dbReference type="SUPFAM" id="SSF51161">
    <property type="entry name" value="Trimeric LpxA-like enzymes"/>
    <property type="match status" value="1"/>
</dbReference>
<comment type="caution">
    <text evidence="1">The sequence shown here is derived from an EMBL/GenBank/DDBJ whole genome shotgun (WGS) entry which is preliminary data.</text>
</comment>
<keyword evidence="2" id="KW-1185">Reference proteome</keyword>
<evidence type="ECO:0000313" key="1">
    <source>
        <dbReference type="EMBL" id="MEJ8474148.1"/>
    </source>
</evidence>
<dbReference type="Proteomes" id="UP001385499">
    <property type="component" value="Unassembled WGS sequence"/>
</dbReference>
<dbReference type="EMBL" id="JBAKIA010000004">
    <property type="protein sequence ID" value="MEJ8474148.1"/>
    <property type="molecule type" value="Genomic_DNA"/>
</dbReference>
<evidence type="ECO:0000313" key="2">
    <source>
        <dbReference type="Proteomes" id="UP001385499"/>
    </source>
</evidence>
<organism evidence="1 2">
    <name type="scientific">Roseibium algae</name>
    <dbReference type="NCBI Taxonomy" id="3123038"/>
    <lineage>
        <taxon>Bacteria</taxon>
        <taxon>Pseudomonadati</taxon>
        <taxon>Pseudomonadota</taxon>
        <taxon>Alphaproteobacteria</taxon>
        <taxon>Hyphomicrobiales</taxon>
        <taxon>Stappiaceae</taxon>
        <taxon>Roseibium</taxon>
    </lineage>
</organism>
<dbReference type="Gene3D" id="2.160.10.10">
    <property type="entry name" value="Hexapeptide repeat proteins"/>
    <property type="match status" value="1"/>
</dbReference>
<name>A0ABU8TJZ7_9HYPH</name>
<dbReference type="InterPro" id="IPR011004">
    <property type="entry name" value="Trimer_LpxA-like_sf"/>
</dbReference>
<sequence length="89" mass="10261">MDRAWCECPGLCDHWHKRSGRSRLCGVKDVAPYTIVGDVAATELKRQFTEDQADAIQNIAWCDWDHATMKARLPDFRSLEIDAFIEKYS</sequence>
<accession>A0ABU8TJZ7</accession>
<protein>
    <submittedName>
        <fullName evidence="1">Uncharacterized protein</fullName>
    </submittedName>
</protein>
<gene>
    <name evidence="1" type="ORF">V6575_08600</name>
</gene>
<proteinExistence type="predicted"/>
<reference evidence="1 2" key="1">
    <citation type="submission" date="2024-02" db="EMBL/GenBank/DDBJ databases">
        <title>Roseibium algae sp. nov., isolated from marine alga (Grateloupia sp.), showing potential in myo-inositol conversion.</title>
        <authorList>
            <person name="Wang Y."/>
        </authorList>
    </citation>
    <scope>NUCLEOTIDE SEQUENCE [LARGE SCALE GENOMIC DNA]</scope>
    <source>
        <strain evidence="1 2">H3510</strain>
    </source>
</reference>